<protein>
    <submittedName>
        <fullName evidence="2">Uncharacterized protein</fullName>
    </submittedName>
</protein>
<organism evidence="2 3">
    <name type="scientific">Nesidiocoris tenuis</name>
    <dbReference type="NCBI Taxonomy" id="355587"/>
    <lineage>
        <taxon>Eukaryota</taxon>
        <taxon>Metazoa</taxon>
        <taxon>Ecdysozoa</taxon>
        <taxon>Arthropoda</taxon>
        <taxon>Hexapoda</taxon>
        <taxon>Insecta</taxon>
        <taxon>Pterygota</taxon>
        <taxon>Neoptera</taxon>
        <taxon>Paraneoptera</taxon>
        <taxon>Hemiptera</taxon>
        <taxon>Heteroptera</taxon>
        <taxon>Panheteroptera</taxon>
        <taxon>Cimicomorpha</taxon>
        <taxon>Miridae</taxon>
        <taxon>Dicyphina</taxon>
        <taxon>Nesidiocoris</taxon>
    </lineage>
</organism>
<reference evidence="2 3" key="1">
    <citation type="submission" date="2020-02" db="EMBL/GenBank/DDBJ databases">
        <authorList>
            <person name="Ferguson B K."/>
        </authorList>
    </citation>
    <scope>NUCLEOTIDE SEQUENCE [LARGE SCALE GENOMIC DNA]</scope>
</reference>
<feature type="non-terminal residue" evidence="2">
    <location>
        <position position="1"/>
    </location>
</feature>
<gene>
    <name evidence="2" type="ORF">NTEN_LOCUS22407</name>
</gene>
<name>A0A6H5HP30_9HEMI</name>
<proteinExistence type="predicted"/>
<keyword evidence="3" id="KW-1185">Reference proteome</keyword>
<evidence type="ECO:0000313" key="2">
    <source>
        <dbReference type="EMBL" id="CAB0018574.1"/>
    </source>
</evidence>
<evidence type="ECO:0000256" key="1">
    <source>
        <dbReference type="SAM" id="MobiDB-lite"/>
    </source>
</evidence>
<evidence type="ECO:0000313" key="3">
    <source>
        <dbReference type="Proteomes" id="UP000479000"/>
    </source>
</evidence>
<dbReference type="AlphaFoldDB" id="A0A6H5HP30"/>
<sequence length="122" mass="14182">GIFSSQFLRRAKDWKRRTINKNRQFSDNLEECSTRRSSGDSQFTPRTKLSVKHNLDKSTQPNGNIDDFGSNCVVYMIDNPLMKEYRKMLSRMVHAVNSEFASSVIEPNLRQCSHDTLNMYTI</sequence>
<dbReference type="Proteomes" id="UP000479000">
    <property type="component" value="Unassembled WGS sequence"/>
</dbReference>
<dbReference type="EMBL" id="CADCXU010033008">
    <property type="protein sequence ID" value="CAB0018574.1"/>
    <property type="molecule type" value="Genomic_DNA"/>
</dbReference>
<accession>A0A6H5HP30</accession>
<feature type="region of interest" description="Disordered" evidence="1">
    <location>
        <begin position="29"/>
        <end position="62"/>
    </location>
</feature>